<proteinExistence type="inferred from homology"/>
<name>A0A2K3MCK5_TRIPR</name>
<dbReference type="GO" id="GO:0016020">
    <property type="term" value="C:membrane"/>
    <property type="evidence" value="ECO:0007669"/>
    <property type="project" value="InterPro"/>
</dbReference>
<comment type="caution">
    <text evidence="4">The sequence shown here is derived from an EMBL/GenBank/DDBJ whole genome shotgun (WGS) entry which is preliminary data.</text>
</comment>
<dbReference type="Pfam" id="PF01554">
    <property type="entry name" value="MatE"/>
    <property type="match status" value="1"/>
</dbReference>
<comment type="similarity">
    <text evidence="1">Belongs to the multi antimicrobial extrusion (MATE) (TC 2.A.66.1) family.</text>
</comment>
<dbReference type="EMBL" id="ASHM01056812">
    <property type="protein sequence ID" value="PNX88499.1"/>
    <property type="molecule type" value="Genomic_DNA"/>
</dbReference>
<evidence type="ECO:0000256" key="2">
    <source>
        <dbReference type="SAM" id="Phobius"/>
    </source>
</evidence>
<protein>
    <submittedName>
        <fullName evidence="4">Protein TRANPARENT TESTA 12-like</fullName>
    </submittedName>
</protein>
<dbReference type="AlphaFoldDB" id="A0A2K3MCK5"/>
<dbReference type="STRING" id="57577.A0A2K3MCK5"/>
<dbReference type="GO" id="GO:0042910">
    <property type="term" value="F:xenobiotic transmembrane transporter activity"/>
    <property type="evidence" value="ECO:0007669"/>
    <property type="project" value="InterPro"/>
</dbReference>
<reference evidence="4 5" key="2">
    <citation type="journal article" date="2017" name="Front. Plant Sci.">
        <title>Gene Classification and Mining of Molecular Markers Useful in Red Clover (Trifolium pratense) Breeding.</title>
        <authorList>
            <person name="Istvanek J."/>
            <person name="Dluhosova J."/>
            <person name="Dluhos P."/>
            <person name="Patkova L."/>
            <person name="Nedelnik J."/>
            <person name="Repkova J."/>
        </authorList>
    </citation>
    <scope>NUCLEOTIDE SEQUENCE [LARGE SCALE GENOMIC DNA]</scope>
    <source>
        <strain evidence="5">cv. Tatra</strain>
        <tissue evidence="4">Young leaves</tissue>
    </source>
</reference>
<evidence type="ECO:0000256" key="1">
    <source>
        <dbReference type="ARBA" id="ARBA00010199"/>
    </source>
</evidence>
<accession>A0A2K3MCK5</accession>
<evidence type="ECO:0000313" key="3">
    <source>
        <dbReference type="EMBL" id="PNX81543.1"/>
    </source>
</evidence>
<feature type="transmembrane region" description="Helical" evidence="2">
    <location>
        <begin position="31"/>
        <end position="48"/>
    </location>
</feature>
<reference evidence="4 5" key="1">
    <citation type="journal article" date="2014" name="Am. J. Bot.">
        <title>Genome assembly and annotation for red clover (Trifolium pratense; Fabaceae).</title>
        <authorList>
            <person name="Istvanek J."/>
            <person name="Jaros M."/>
            <person name="Krenek A."/>
            <person name="Repkova J."/>
        </authorList>
    </citation>
    <scope>NUCLEOTIDE SEQUENCE [LARGE SCALE GENOMIC DNA]</scope>
    <source>
        <strain evidence="5">cv. Tatra</strain>
        <tissue evidence="4">Young leaves</tissue>
    </source>
</reference>
<dbReference type="Proteomes" id="UP000236291">
    <property type="component" value="Unassembled WGS sequence"/>
</dbReference>
<keyword evidence="2" id="KW-0472">Membrane</keyword>
<organism evidence="4 5">
    <name type="scientific">Trifolium pratense</name>
    <name type="common">Red clover</name>
    <dbReference type="NCBI Taxonomy" id="57577"/>
    <lineage>
        <taxon>Eukaryota</taxon>
        <taxon>Viridiplantae</taxon>
        <taxon>Streptophyta</taxon>
        <taxon>Embryophyta</taxon>
        <taxon>Tracheophyta</taxon>
        <taxon>Spermatophyta</taxon>
        <taxon>Magnoliopsida</taxon>
        <taxon>eudicotyledons</taxon>
        <taxon>Gunneridae</taxon>
        <taxon>Pentapetalae</taxon>
        <taxon>rosids</taxon>
        <taxon>fabids</taxon>
        <taxon>Fabales</taxon>
        <taxon>Fabaceae</taxon>
        <taxon>Papilionoideae</taxon>
        <taxon>50 kb inversion clade</taxon>
        <taxon>NPAAA clade</taxon>
        <taxon>Hologalegina</taxon>
        <taxon>IRL clade</taxon>
        <taxon>Trifolieae</taxon>
        <taxon>Trifolium</taxon>
    </lineage>
</organism>
<dbReference type="InterPro" id="IPR002528">
    <property type="entry name" value="MATE_fam"/>
</dbReference>
<evidence type="ECO:0000313" key="5">
    <source>
        <dbReference type="Proteomes" id="UP000236291"/>
    </source>
</evidence>
<keyword evidence="2" id="KW-0812">Transmembrane</keyword>
<sequence length="66" mass="7090">MGMGSALETLCGQAFGAGHIRMMGVYMQRSWIILLTAALLMSPFYIWATPLLKLVGQTDEVAEAAG</sequence>
<evidence type="ECO:0000313" key="4">
    <source>
        <dbReference type="EMBL" id="PNX88499.1"/>
    </source>
</evidence>
<gene>
    <name evidence="3" type="ORF">L195_g037565</name>
    <name evidence="4" type="ORF">L195_g044605</name>
</gene>
<dbReference type="PANTHER" id="PTHR11206">
    <property type="entry name" value="MULTIDRUG RESISTANCE PROTEIN"/>
    <property type="match status" value="1"/>
</dbReference>
<dbReference type="GO" id="GO:0015297">
    <property type="term" value="F:antiporter activity"/>
    <property type="evidence" value="ECO:0007669"/>
    <property type="project" value="InterPro"/>
</dbReference>
<keyword evidence="2" id="KW-1133">Transmembrane helix</keyword>
<dbReference type="EMBL" id="ASHM01040116">
    <property type="protein sequence ID" value="PNX81543.1"/>
    <property type="molecule type" value="Genomic_DNA"/>
</dbReference>